<feature type="transmembrane region" description="Helical" evidence="1">
    <location>
        <begin position="6"/>
        <end position="24"/>
    </location>
</feature>
<keyword evidence="1" id="KW-1133">Transmembrane helix</keyword>
<evidence type="ECO:0000313" key="2">
    <source>
        <dbReference type="EMBL" id="QHJ12261.1"/>
    </source>
</evidence>
<evidence type="ECO:0000256" key="1">
    <source>
        <dbReference type="SAM" id="Phobius"/>
    </source>
</evidence>
<dbReference type="KEGG" id="pmes:FX988_02512"/>
<gene>
    <name evidence="2" type="ORF">FX988_02512</name>
</gene>
<name>A0A857JMM7_9ALTE</name>
<reference evidence="2 3" key="1">
    <citation type="submission" date="2019-12" db="EMBL/GenBank/DDBJ databases">
        <title>Genome sequencing and assembly of endphytes of Porphyra tenera.</title>
        <authorList>
            <person name="Park J.M."/>
            <person name="Shin R."/>
            <person name="Jo S.H."/>
        </authorList>
    </citation>
    <scope>NUCLEOTIDE SEQUENCE [LARGE SCALE GENOMIC DNA]</scope>
    <source>
        <strain evidence="2 3">GPM4</strain>
    </source>
</reference>
<protein>
    <submittedName>
        <fullName evidence="2">Uncharacterized protein</fullName>
    </submittedName>
</protein>
<dbReference type="Proteomes" id="UP000464524">
    <property type="component" value="Chromosome"/>
</dbReference>
<keyword evidence="1" id="KW-0472">Membrane</keyword>
<keyword evidence="1" id="KW-0812">Transmembrane</keyword>
<keyword evidence="3" id="KW-1185">Reference proteome</keyword>
<organism evidence="2 3">
    <name type="scientific">Paraglaciecola mesophila</name>
    <dbReference type="NCBI Taxonomy" id="197222"/>
    <lineage>
        <taxon>Bacteria</taxon>
        <taxon>Pseudomonadati</taxon>
        <taxon>Pseudomonadota</taxon>
        <taxon>Gammaproteobacteria</taxon>
        <taxon>Alteromonadales</taxon>
        <taxon>Alteromonadaceae</taxon>
        <taxon>Paraglaciecola</taxon>
    </lineage>
</organism>
<sequence length="38" mass="4442">MDQLWFLIPVTVFVLGSIWMASRLKHDDTLNDHKDGLE</sequence>
<dbReference type="AlphaFoldDB" id="A0A857JMM7"/>
<accession>A0A857JMM7</accession>
<evidence type="ECO:0000313" key="3">
    <source>
        <dbReference type="Proteomes" id="UP000464524"/>
    </source>
</evidence>
<dbReference type="EMBL" id="CP047656">
    <property type="protein sequence ID" value="QHJ12261.1"/>
    <property type="molecule type" value="Genomic_DNA"/>
</dbReference>
<proteinExistence type="predicted"/>